<keyword evidence="8 12" id="KW-0472">Membrane</keyword>
<evidence type="ECO:0000256" key="12">
    <source>
        <dbReference type="SAM" id="Phobius"/>
    </source>
</evidence>
<feature type="transmembrane region" description="Helical" evidence="12">
    <location>
        <begin position="225"/>
        <end position="247"/>
    </location>
</feature>
<feature type="transmembrane region" description="Helical" evidence="12">
    <location>
        <begin position="254"/>
        <end position="274"/>
    </location>
</feature>
<dbReference type="GO" id="GO:0005272">
    <property type="term" value="F:sodium channel activity"/>
    <property type="evidence" value="ECO:0007669"/>
    <property type="project" value="UniProtKB-KW"/>
</dbReference>
<evidence type="ECO:0000256" key="6">
    <source>
        <dbReference type="ARBA" id="ARBA00023053"/>
    </source>
</evidence>
<keyword evidence="2 11" id="KW-0813">Transport</keyword>
<dbReference type="EMBL" id="CAAALY010274088">
    <property type="protein sequence ID" value="VEL42370.1"/>
    <property type="molecule type" value="Genomic_DNA"/>
</dbReference>
<gene>
    <name evidence="13" type="ORF">PXEA_LOCUS35810</name>
</gene>
<dbReference type="Proteomes" id="UP000784294">
    <property type="component" value="Unassembled WGS sequence"/>
</dbReference>
<evidence type="ECO:0000256" key="7">
    <source>
        <dbReference type="ARBA" id="ARBA00023065"/>
    </source>
</evidence>
<evidence type="ECO:0000256" key="8">
    <source>
        <dbReference type="ARBA" id="ARBA00023136"/>
    </source>
</evidence>
<name>A0A3S5BVT2_9PLAT</name>
<organism evidence="13 14">
    <name type="scientific">Protopolystoma xenopodis</name>
    <dbReference type="NCBI Taxonomy" id="117903"/>
    <lineage>
        <taxon>Eukaryota</taxon>
        <taxon>Metazoa</taxon>
        <taxon>Spiralia</taxon>
        <taxon>Lophotrochozoa</taxon>
        <taxon>Platyhelminthes</taxon>
        <taxon>Monogenea</taxon>
        <taxon>Polyopisthocotylea</taxon>
        <taxon>Polystomatidea</taxon>
        <taxon>Polystomatidae</taxon>
        <taxon>Protopolystoma</taxon>
    </lineage>
</organism>
<evidence type="ECO:0000313" key="13">
    <source>
        <dbReference type="EMBL" id="VEL42370.1"/>
    </source>
</evidence>
<evidence type="ECO:0000256" key="10">
    <source>
        <dbReference type="ARBA" id="ARBA00023303"/>
    </source>
</evidence>
<sequence>MWQALLAELQRFCENTTIRGLPRIVRTPQRGLRLLWSWLFVLLLLGCLVCMFFLARQYLEYNVIHPPRLLRDAPSPFPSVTICNLRPISPLGYSRLAERGSKTPRAFATSLAEYARLRYLRRRRDVDNYTRLTSVFTSMAAFLESLDSDQERARLGFQHDKFIIGCQVSHASLLQSHARSGNNLISTRNMSLMTFHLFTSLLFYSLLFFSLLFSLLLLFYLLFSYLVFSSLLFPSLLFSSFLFSLLFSSLPFPSLLFSSLLFFSLHFSSLVFSSPLLSSLLLSLLSYVLICSLLFSFLLFSFFLFTSLLFASFVLSSLLLSCLFFSSLFF</sequence>
<evidence type="ECO:0000256" key="11">
    <source>
        <dbReference type="RuleBase" id="RU000679"/>
    </source>
</evidence>
<comment type="similarity">
    <text evidence="11">Belongs to the amiloride-sensitive sodium channel (TC 1.A.6) family.</text>
</comment>
<feature type="transmembrane region" description="Helical" evidence="12">
    <location>
        <begin position="35"/>
        <end position="55"/>
    </location>
</feature>
<comment type="caution">
    <text evidence="13">The sequence shown here is derived from an EMBL/GenBank/DDBJ whole genome shotgun (WGS) entry which is preliminary data.</text>
</comment>
<evidence type="ECO:0000256" key="2">
    <source>
        <dbReference type="ARBA" id="ARBA00022448"/>
    </source>
</evidence>
<feature type="transmembrane region" description="Helical" evidence="12">
    <location>
        <begin position="307"/>
        <end position="329"/>
    </location>
</feature>
<reference evidence="13" key="1">
    <citation type="submission" date="2018-11" db="EMBL/GenBank/DDBJ databases">
        <authorList>
            <consortium name="Pathogen Informatics"/>
        </authorList>
    </citation>
    <scope>NUCLEOTIDE SEQUENCE</scope>
</reference>
<evidence type="ECO:0000256" key="9">
    <source>
        <dbReference type="ARBA" id="ARBA00023201"/>
    </source>
</evidence>
<dbReference type="AlphaFoldDB" id="A0A3S5BVT2"/>
<keyword evidence="7 11" id="KW-0406">Ion transport</keyword>
<dbReference type="OrthoDB" id="6021021at2759"/>
<dbReference type="GO" id="GO:0016020">
    <property type="term" value="C:membrane"/>
    <property type="evidence" value="ECO:0007669"/>
    <property type="project" value="UniProtKB-SubCell"/>
</dbReference>
<evidence type="ECO:0000256" key="3">
    <source>
        <dbReference type="ARBA" id="ARBA00022461"/>
    </source>
</evidence>
<evidence type="ECO:0000256" key="5">
    <source>
        <dbReference type="ARBA" id="ARBA00022989"/>
    </source>
</evidence>
<accession>A0A3S5BVT2</accession>
<dbReference type="Pfam" id="PF00858">
    <property type="entry name" value="ASC"/>
    <property type="match status" value="1"/>
</dbReference>
<keyword evidence="9 11" id="KW-0739">Sodium transport</keyword>
<keyword evidence="4 11" id="KW-0812">Transmembrane</keyword>
<keyword evidence="14" id="KW-1185">Reference proteome</keyword>
<protein>
    <submittedName>
        <fullName evidence="13">Uncharacterized protein</fullName>
    </submittedName>
</protein>
<feature type="transmembrane region" description="Helical" evidence="12">
    <location>
        <begin position="195"/>
        <end position="219"/>
    </location>
</feature>
<feature type="transmembrane region" description="Helical" evidence="12">
    <location>
        <begin position="280"/>
        <end position="300"/>
    </location>
</feature>
<proteinExistence type="inferred from homology"/>
<evidence type="ECO:0000256" key="1">
    <source>
        <dbReference type="ARBA" id="ARBA00004141"/>
    </source>
</evidence>
<keyword evidence="10 11" id="KW-0407">Ion channel</keyword>
<keyword evidence="5 12" id="KW-1133">Transmembrane helix</keyword>
<evidence type="ECO:0000313" key="14">
    <source>
        <dbReference type="Proteomes" id="UP000784294"/>
    </source>
</evidence>
<keyword evidence="6" id="KW-0915">Sodium</keyword>
<keyword evidence="3 11" id="KW-0894">Sodium channel</keyword>
<evidence type="ECO:0000256" key="4">
    <source>
        <dbReference type="ARBA" id="ARBA00022692"/>
    </source>
</evidence>
<dbReference type="InterPro" id="IPR001873">
    <property type="entry name" value="ENaC"/>
</dbReference>
<comment type="subcellular location">
    <subcellularLocation>
        <location evidence="1">Membrane</location>
        <topology evidence="1">Multi-pass membrane protein</topology>
    </subcellularLocation>
</comment>